<proteinExistence type="predicted"/>
<evidence type="ECO:0000313" key="3">
    <source>
        <dbReference type="Proteomes" id="UP000887564"/>
    </source>
</evidence>
<dbReference type="Pfam" id="PF00084">
    <property type="entry name" value="Sushi"/>
    <property type="match status" value="1"/>
</dbReference>
<sequence>MTTFIMYAMFNFQIFYIQAGTKDGNELGTAAILTCETGFTPSDQTMFTCTAEGWAPKNRFPACLPANQLQ</sequence>
<dbReference type="Gene3D" id="2.10.70.10">
    <property type="entry name" value="Complement Module, domain 1"/>
    <property type="match status" value="1"/>
</dbReference>
<feature type="domain" description="Sushi" evidence="2">
    <location>
        <begin position="20"/>
        <end position="63"/>
    </location>
</feature>
<evidence type="ECO:0000313" key="4">
    <source>
        <dbReference type="WBParaSite" id="PEQ_0000582401-mRNA-1"/>
    </source>
</evidence>
<name>A0A914RV09_PAREQ</name>
<dbReference type="InterPro" id="IPR000436">
    <property type="entry name" value="Sushi_SCR_CCP_dom"/>
</dbReference>
<organism evidence="3 4">
    <name type="scientific">Parascaris equorum</name>
    <name type="common">Equine roundworm</name>
    <dbReference type="NCBI Taxonomy" id="6256"/>
    <lineage>
        <taxon>Eukaryota</taxon>
        <taxon>Metazoa</taxon>
        <taxon>Ecdysozoa</taxon>
        <taxon>Nematoda</taxon>
        <taxon>Chromadorea</taxon>
        <taxon>Rhabditida</taxon>
        <taxon>Spirurina</taxon>
        <taxon>Ascaridomorpha</taxon>
        <taxon>Ascaridoidea</taxon>
        <taxon>Ascarididae</taxon>
        <taxon>Parascaris</taxon>
    </lineage>
</organism>
<dbReference type="WBParaSite" id="PEQ_0000582401-mRNA-1">
    <property type="protein sequence ID" value="PEQ_0000582401-mRNA-1"/>
    <property type="gene ID" value="PEQ_0000582401"/>
</dbReference>
<keyword evidence="3" id="KW-1185">Reference proteome</keyword>
<dbReference type="SUPFAM" id="SSF57535">
    <property type="entry name" value="Complement control module/SCR domain"/>
    <property type="match status" value="1"/>
</dbReference>
<keyword evidence="1" id="KW-1015">Disulfide bond</keyword>
<dbReference type="AlphaFoldDB" id="A0A914RV09"/>
<dbReference type="InterPro" id="IPR035976">
    <property type="entry name" value="Sushi/SCR/CCP_sf"/>
</dbReference>
<accession>A0A914RV09</accession>
<evidence type="ECO:0000256" key="1">
    <source>
        <dbReference type="ARBA" id="ARBA00023157"/>
    </source>
</evidence>
<reference evidence="4" key="1">
    <citation type="submission" date="2022-11" db="UniProtKB">
        <authorList>
            <consortium name="WormBaseParasite"/>
        </authorList>
    </citation>
    <scope>IDENTIFICATION</scope>
</reference>
<evidence type="ECO:0000259" key="2">
    <source>
        <dbReference type="Pfam" id="PF00084"/>
    </source>
</evidence>
<protein>
    <submittedName>
        <fullName evidence="4">Sushi domain-containing protein</fullName>
    </submittedName>
</protein>
<dbReference type="Proteomes" id="UP000887564">
    <property type="component" value="Unplaced"/>
</dbReference>